<organism evidence="2 3">
    <name type="scientific">Candidatus Borkfalkia ceftriaxoniphila</name>
    <dbReference type="NCBI Taxonomy" id="2508949"/>
    <lineage>
        <taxon>Bacteria</taxon>
        <taxon>Bacillati</taxon>
        <taxon>Bacillota</taxon>
        <taxon>Clostridia</taxon>
        <taxon>Christensenellales</taxon>
        <taxon>Christensenellaceae</taxon>
        <taxon>Candidatus Borkfalkia</taxon>
    </lineage>
</organism>
<gene>
    <name evidence="2" type="ORF">ESZ91_10755</name>
</gene>
<dbReference type="GO" id="GO:0042578">
    <property type="term" value="F:phosphoric ester hydrolase activity"/>
    <property type="evidence" value="ECO:0007669"/>
    <property type="project" value="TreeGrafter"/>
</dbReference>
<dbReference type="CDD" id="cd07437">
    <property type="entry name" value="PHP_HisPPase_Ycdx_like"/>
    <property type="match status" value="1"/>
</dbReference>
<dbReference type="Pfam" id="PF02811">
    <property type="entry name" value="PHP"/>
    <property type="match status" value="1"/>
</dbReference>
<proteinExistence type="predicted"/>
<dbReference type="Gene3D" id="3.20.20.140">
    <property type="entry name" value="Metal-dependent hydrolases"/>
    <property type="match status" value="1"/>
</dbReference>
<comment type="caution">
    <text evidence="2">The sequence shown here is derived from an EMBL/GenBank/DDBJ whole genome shotgun (WGS) entry which is preliminary data.</text>
</comment>
<keyword evidence="3" id="KW-1185">Reference proteome</keyword>
<dbReference type="InterPro" id="IPR050243">
    <property type="entry name" value="PHP_phosphatase"/>
</dbReference>
<dbReference type="InterPro" id="IPR016195">
    <property type="entry name" value="Pol/histidinol_Pase-like"/>
</dbReference>
<reference evidence="2 3" key="1">
    <citation type="journal article" date="2019" name="Gut">
        <title>Antibiotics-induced monodominance of a novel gut bacterial order.</title>
        <authorList>
            <person name="Hildebrand F."/>
            <person name="Moitinho-Silva L."/>
            <person name="Blasche S."/>
            <person name="Jahn M.T."/>
            <person name="Gossmann T.I."/>
            <person name="Heuerta-Cepas J."/>
            <person name="Hercog R."/>
            <person name="Luetge M."/>
            <person name="Bahram M."/>
            <person name="Pryszlak A."/>
            <person name="Alves R.J."/>
            <person name="Waszak S.M."/>
            <person name="Zhu A."/>
            <person name="Ye L."/>
            <person name="Costea P.I."/>
            <person name="Aalvink S."/>
            <person name="Belzer C."/>
            <person name="Forslund S.K."/>
            <person name="Sunagawa S."/>
            <person name="Hentschel U."/>
            <person name="Merten C."/>
            <person name="Patil K.R."/>
            <person name="Benes V."/>
            <person name="Bork P."/>
        </authorList>
    </citation>
    <scope>NUCLEOTIDE SEQUENCE [LARGE SCALE GENOMIC DNA]</scope>
    <source>
        <strain evidence="2 3">HDS1380</strain>
    </source>
</reference>
<dbReference type="GO" id="GO:0005829">
    <property type="term" value="C:cytosol"/>
    <property type="evidence" value="ECO:0007669"/>
    <property type="project" value="TreeGrafter"/>
</dbReference>
<feature type="domain" description="Polymerase/histidinol phosphatase N-terminal" evidence="1">
    <location>
        <begin position="5"/>
        <end position="80"/>
    </location>
</feature>
<dbReference type="Proteomes" id="UP000291269">
    <property type="component" value="Unassembled WGS sequence"/>
</dbReference>
<evidence type="ECO:0000313" key="2">
    <source>
        <dbReference type="EMBL" id="RXZ57825.1"/>
    </source>
</evidence>
<dbReference type="EMBL" id="SDOZ01000005">
    <property type="protein sequence ID" value="RXZ57825.1"/>
    <property type="molecule type" value="Genomic_DNA"/>
</dbReference>
<dbReference type="SUPFAM" id="SSF89550">
    <property type="entry name" value="PHP domain-like"/>
    <property type="match status" value="1"/>
</dbReference>
<sequence>MKAKIDTHTHTIASGHFTTDTATDLARAAKTAGLSVLAITDHSPSVPGSAKESYFRNLKYCEKTRFGVRILYGTEADVLDTEGTLGLRSDILEEMDIVIVSQHPPCFAPRSAKENTAALVAAVRTGKIDIVGHPDDEKYPLFAEELVRACADANTMIELNNASLTPGGYRGNAKERDAELLALCEKHKVVVAMGSDSHGAAHVGNFTYAEALIRECAFPENLLVNANEALFFSILKSHRKP</sequence>
<dbReference type="SMART" id="SM00481">
    <property type="entry name" value="POLIIIAc"/>
    <property type="match status" value="1"/>
</dbReference>
<accession>A0A4Q2K956</accession>
<dbReference type="GO" id="GO:0008270">
    <property type="term" value="F:zinc ion binding"/>
    <property type="evidence" value="ECO:0007669"/>
    <property type="project" value="TreeGrafter"/>
</dbReference>
<evidence type="ECO:0000259" key="1">
    <source>
        <dbReference type="SMART" id="SM00481"/>
    </source>
</evidence>
<dbReference type="AlphaFoldDB" id="A0A4Q2K956"/>
<protein>
    <submittedName>
        <fullName evidence="2">Phosphatase</fullName>
    </submittedName>
</protein>
<dbReference type="InterPro" id="IPR004013">
    <property type="entry name" value="PHP_dom"/>
</dbReference>
<name>A0A4Q2K956_9FIRM</name>
<evidence type="ECO:0000313" key="3">
    <source>
        <dbReference type="Proteomes" id="UP000291269"/>
    </source>
</evidence>
<dbReference type="PANTHER" id="PTHR36928">
    <property type="entry name" value="PHOSPHATASE YCDX-RELATED"/>
    <property type="match status" value="1"/>
</dbReference>
<dbReference type="RefSeq" id="WP_129227140.1">
    <property type="nucleotide sequence ID" value="NZ_SDOZ01000005.1"/>
</dbReference>
<dbReference type="InterPro" id="IPR003141">
    <property type="entry name" value="Pol/His_phosphatase_N"/>
</dbReference>
<dbReference type="PANTHER" id="PTHR36928:SF1">
    <property type="entry name" value="PHOSPHATASE YCDX-RELATED"/>
    <property type="match status" value="1"/>
</dbReference>
<dbReference type="OrthoDB" id="9808747at2"/>